<accession>A0AA36AUW6</accession>
<feature type="compositionally biased region" description="Basic and acidic residues" evidence="3">
    <location>
        <begin position="1298"/>
        <end position="1311"/>
    </location>
</feature>
<evidence type="ECO:0000313" key="5">
    <source>
        <dbReference type="Proteomes" id="UP001162480"/>
    </source>
</evidence>
<evidence type="ECO:0000256" key="2">
    <source>
        <dbReference type="ARBA" id="ARBA00023180"/>
    </source>
</evidence>
<reference evidence="4" key="1">
    <citation type="submission" date="2023-08" db="EMBL/GenBank/DDBJ databases">
        <authorList>
            <person name="Alioto T."/>
            <person name="Alioto T."/>
            <person name="Gomez Garrido J."/>
        </authorList>
    </citation>
    <scope>NUCLEOTIDE SEQUENCE</scope>
</reference>
<protein>
    <submittedName>
        <fullName evidence="4">Uncharacterized protein</fullName>
    </submittedName>
</protein>
<sequence length="2184" mass="245490">MAFLLLMISNVTFADTTVATRQSLPDVSKILNAKVTFLEKSIGETISGNDFSARLEENPLRELNALKEMLENSRCKDTNIIQVKLNKVNAICMLPEEFCNQRNLFLNSIEDLNDVDEKLLPYLVCFIEPSTLDDPVKQRLLKKISNADKQKTKAILLKVNNEVPSETSERIKSFLKMLPQNIILNSDVLVKRQNSDRTVAPSDIVVTRRVSNRSFRTPAPSNPQFATRIPGRPLRTITPMNKRRTRKPKKDSKKKLKWELLMKFLNGNNVTALPDLSIFNEVPFQRLLKIPRIKLCSLLPNLPALNLTPVKKIIIYKKCQEELQEIASTVPKRLGKLLSLLKPKDIITLKINQLQDLAVAVCQFESLVNTKMERLLAKMVLPVRAFRREENQTKFLKEASCLLKYIKPSDLRQIKLSSENKKFFCKLIGTSHLNKLPEGEARNLTKYCMKEVLRNQMELSELGNLLNYVILRDIRSVTKSQLLSWASVLQHFLDTDEEVQYTGMKLKEMYKNRLSDMTADHLEKVGVFVGSWDPKDRRKIPSESWAQSLQSFVSTCQKMDIENNNNFKFCYDIIPLVLKARDRTQFRSNDAFNRIKRDIRTQKPAPLTCRNITEMTSLVKTLTVEQIMSISKEEFVKCIQVFGSVTNYTSEQLRSLMALVNMTFGPAKNWSAENITELGTLLAVLPLNQIKSMNFSDVNIIENLGKFPGFMQQQLTQLFGNWLNTTKLGNILNINLTDIKMVGSLLCGIGKADLEKLSPQVVMNAIEDIAKLDSCNISEQRMLLDKVIASMQKIEPQWSPELLTALGPLIRLLNETTLEKLTLSDLQNVSSELISQIPAVQLDSLFNKWLKDQKMITRDAIPLDQEMLAFLACGLGFDPERINEINGDFILKALNSEQITFSCTADNQKQWLMKNFKFATDMLQSLAKSNGIEIDSIMGLVKKIEFPSGTSLLDSKKESMENVNLFQTSPEVKKLMMDVINATQTYLGNASVVAAASTLCHLNVTDITKIDETLLKKFFAGRYKPCSPSEEKAWLTAILNSTMHKFVELTADQLQTLMTNLESLLKPNKALSNIIGMVSNSTTSQINALLKMLLNTMKNDSRSPELMALMEISSCLEKLDESRLKTLSAIGRMKHVTDNCIKPLKGLEKIMNSTSIKIADMAINYLHSMKTMFGQFNVSELLKTWKLYETISSLPLANASAINATLEKWLKELNLSDISINTSAKHILLSFLACNLEIDITNIRIMPESIKKAVERFVTGEPCSLEKQTSWLSRNSNIVSRVVNNLAGILKNMTNFEEEKRDNKTEVKDVGGDDGMQGDQPKNDDKTNDVGDADDKTNDVGDADDKPNPMISGGGSSKERLIVKADFPFSDASLRKEPDGEFMKTFWIFRRSPASQKETILFHEATKKVINFLLENDIILNEYLTKDKARVLKLAAKVNKRSAFLTKTKIDEEFLSTVSSIDSESEAQTILAGAMKNIGNKNKKEFIKSIPTPLLEQSGLLVVNEMFNDDTKPDLIKLFKPKAEPETVTRTEKKAGKKKMSLAKLALVEKIMEDNPDDDTMILVLRSSLLTAIPVTQFDGISKDNLCNKDIALGDLNAAQTMVFSKKCSPMIKEVLKTDPGKLGILTTKVTEDMLKELTADKTSEVVQEACKYERDLNIDVAKLLFSVLKEKGVNVIKDSDKASCTIKYAIKEIKNINVESELEIAESVCKNLGNSMNEKMSKESGKMFKDLCFKLVVDKKLSFEEFGNLINFLDVSDITKLDDEQLLEAAQILSLIVQDKLVFQEISNRLKKIARLSNPATLTGDNIALISIFIGGRDDIDKIPKANLDSASLLLAEAMKTQMILKKNCKAETGDEPACSQLDLYLKKVVQVLVAKQSTRRRKRSTTACDCELPSQLGSAAEMISPESLKEMLCNENFQTCMERLGVVKSWSTNHQAVFADKAKTILGSPKSTKWSESTLKFVVPAIPGLSVDEIGSLDLNTLDLAFSLGNQITWQSNKLKATFDVLYKKLLNSSSSYITSLELQTFRNLLCGMNTNIIQSIKSEEYSTAARELGNIDCFTNEQHKLWVKKAKDVYQDVDKWSDSIIASMGAVISGLSAEDLQKLTSTQITAILPDTIPKIAAESLKNFHPHQFRYLTTSQVQKITAAQKSELNSEQTDIINEKLKDINNIQDKNNSDGNYTI</sequence>
<dbReference type="Proteomes" id="UP001162480">
    <property type="component" value="Chromosome 5"/>
</dbReference>
<keyword evidence="1" id="KW-0732">Signal</keyword>
<feature type="region of interest" description="Disordered" evidence="3">
    <location>
        <begin position="1298"/>
        <end position="1357"/>
    </location>
</feature>
<keyword evidence="5" id="KW-1185">Reference proteome</keyword>
<organism evidence="4 5">
    <name type="scientific">Octopus vulgaris</name>
    <name type="common">Common octopus</name>
    <dbReference type="NCBI Taxonomy" id="6645"/>
    <lineage>
        <taxon>Eukaryota</taxon>
        <taxon>Metazoa</taxon>
        <taxon>Spiralia</taxon>
        <taxon>Lophotrochozoa</taxon>
        <taxon>Mollusca</taxon>
        <taxon>Cephalopoda</taxon>
        <taxon>Coleoidea</taxon>
        <taxon>Octopodiformes</taxon>
        <taxon>Octopoda</taxon>
        <taxon>Incirrata</taxon>
        <taxon>Octopodidae</taxon>
        <taxon>Octopus</taxon>
    </lineage>
</organism>
<dbReference type="EMBL" id="OX597818">
    <property type="protein sequence ID" value="CAI9722730.1"/>
    <property type="molecule type" value="Genomic_DNA"/>
</dbReference>
<keyword evidence="2" id="KW-0325">Glycoprotein</keyword>
<evidence type="ECO:0000256" key="1">
    <source>
        <dbReference type="ARBA" id="ARBA00022729"/>
    </source>
</evidence>
<name>A0AA36AUW6_OCTVU</name>
<feature type="compositionally biased region" description="Basic and acidic residues" evidence="3">
    <location>
        <begin position="1321"/>
        <end position="1347"/>
    </location>
</feature>
<dbReference type="GO" id="GO:0009986">
    <property type="term" value="C:cell surface"/>
    <property type="evidence" value="ECO:0007669"/>
    <property type="project" value="TreeGrafter"/>
</dbReference>
<feature type="region of interest" description="Disordered" evidence="3">
    <location>
        <begin position="214"/>
        <end position="236"/>
    </location>
</feature>
<dbReference type="InterPro" id="IPR026664">
    <property type="entry name" value="Stereocilin-rel"/>
</dbReference>
<dbReference type="PANTHER" id="PTHR23412:SF17">
    <property type="entry name" value="OTOANCORIN"/>
    <property type="match status" value="1"/>
</dbReference>
<evidence type="ECO:0000313" key="4">
    <source>
        <dbReference type="EMBL" id="CAI9722730.1"/>
    </source>
</evidence>
<gene>
    <name evidence="4" type="ORF">OCTVUL_1B005301</name>
</gene>
<evidence type="ECO:0000256" key="3">
    <source>
        <dbReference type="SAM" id="MobiDB-lite"/>
    </source>
</evidence>
<dbReference type="GO" id="GO:0007160">
    <property type="term" value="P:cell-matrix adhesion"/>
    <property type="evidence" value="ECO:0007669"/>
    <property type="project" value="TreeGrafter"/>
</dbReference>
<proteinExistence type="predicted"/>
<dbReference type="PANTHER" id="PTHR23412">
    <property type="entry name" value="STEREOCILIN RELATED"/>
    <property type="match status" value="1"/>
</dbReference>